<sequence>MRGSGRMVFVVPIQEGKSLMKARHLAVLVAGVTALANVAACGTSSSNDNDKGSKAANIAPLDPNTKVSITVGCQPPKSSKVLRTEWNNDVTAFQQLHPNITIVSKDAFPCEDPKTFTAKLAGGQMENVYYVYLTDAKNIIANGQAADITKYVSGVKNYGSLQPQLLNVFKGGGKLYGLPKTNYSMGLLYNRKLFQQAGLNPDQPPTTWAEVQADAKKISALGNGIVGYADYSAGNQGGWHFTAEMYSQGGDIVTPDGKKAAFNSPQGHAVLQNLQQMRWTDNSMGAKQLLQIADVQPMMASGKLGMYLSAPDNIPTIKDQFQGKFEDYGLAPMPNGQGTLIGGDGYMFNPKSSPDQIKAGILWLEFENLTPGKGQFDWAQKKIDKQPVGLPQPNIFTGAPAAEELQIRKQNSNLPVDNYKAFADGDPKVKYRLEPPQAQQIYAVLDGVVSSVLTNRNADVNSLLSKAETKVNGILANAE</sequence>
<dbReference type="PANTHER" id="PTHR43649">
    <property type="entry name" value="ARABINOSE-BINDING PROTEIN-RELATED"/>
    <property type="match status" value="1"/>
</dbReference>
<evidence type="ECO:0000313" key="1">
    <source>
        <dbReference type="EMBL" id="TQL99779.1"/>
    </source>
</evidence>
<dbReference type="Gene3D" id="3.40.190.10">
    <property type="entry name" value="Periplasmic binding protein-like II"/>
    <property type="match status" value="1"/>
</dbReference>
<keyword evidence="1" id="KW-0813">Transport</keyword>
<protein>
    <submittedName>
        <fullName evidence="1">Multiple sugar transport system substrate-binding protein</fullName>
    </submittedName>
</protein>
<dbReference type="SUPFAM" id="SSF53850">
    <property type="entry name" value="Periplasmic binding protein-like II"/>
    <property type="match status" value="1"/>
</dbReference>
<comment type="caution">
    <text evidence="1">The sequence shown here is derived from an EMBL/GenBank/DDBJ whole genome shotgun (WGS) entry which is preliminary data.</text>
</comment>
<dbReference type="Pfam" id="PF01547">
    <property type="entry name" value="SBP_bac_1"/>
    <property type="match status" value="1"/>
</dbReference>
<gene>
    <name evidence="1" type="ORF">FB559_5479</name>
</gene>
<dbReference type="InterPro" id="IPR006059">
    <property type="entry name" value="SBP"/>
</dbReference>
<dbReference type="Proteomes" id="UP000316096">
    <property type="component" value="Unassembled WGS sequence"/>
</dbReference>
<keyword evidence="1" id="KW-0762">Sugar transport</keyword>
<dbReference type="AlphaFoldDB" id="A0A543CRQ5"/>
<dbReference type="PANTHER" id="PTHR43649:SF16">
    <property type="entry name" value="SUGAR-BINDING LIPOPROTEIN"/>
    <property type="match status" value="1"/>
</dbReference>
<keyword evidence="2" id="KW-1185">Reference proteome</keyword>
<proteinExistence type="predicted"/>
<reference evidence="1 2" key="1">
    <citation type="submission" date="2019-06" db="EMBL/GenBank/DDBJ databases">
        <title>Sequencing the genomes of 1000 actinobacteria strains.</title>
        <authorList>
            <person name="Klenk H.-P."/>
        </authorList>
    </citation>
    <scope>NUCLEOTIDE SEQUENCE [LARGE SCALE GENOMIC DNA]</scope>
    <source>
        <strain evidence="1 2">DSM 102200</strain>
    </source>
</reference>
<name>A0A543CRQ5_9ACTN</name>
<accession>A0A543CRQ5</accession>
<dbReference type="InterPro" id="IPR050490">
    <property type="entry name" value="Bact_solute-bd_prot1"/>
</dbReference>
<dbReference type="EMBL" id="VFOZ01000001">
    <property type="protein sequence ID" value="TQL99779.1"/>
    <property type="molecule type" value="Genomic_DNA"/>
</dbReference>
<organism evidence="1 2">
    <name type="scientific">Actinoallomurus bryophytorum</name>
    <dbReference type="NCBI Taxonomy" id="1490222"/>
    <lineage>
        <taxon>Bacteria</taxon>
        <taxon>Bacillati</taxon>
        <taxon>Actinomycetota</taxon>
        <taxon>Actinomycetes</taxon>
        <taxon>Streptosporangiales</taxon>
        <taxon>Thermomonosporaceae</taxon>
        <taxon>Actinoallomurus</taxon>
    </lineage>
</organism>
<evidence type="ECO:0000313" key="2">
    <source>
        <dbReference type="Proteomes" id="UP000316096"/>
    </source>
</evidence>